<dbReference type="EMBL" id="JAUSWH010000001">
    <property type="protein sequence ID" value="MDQ0453774.1"/>
    <property type="molecule type" value="Genomic_DNA"/>
</dbReference>
<keyword evidence="2 5" id="KW-0812">Transmembrane</keyword>
<comment type="subcellular location">
    <subcellularLocation>
        <location evidence="5">Cell membrane</location>
        <topology evidence="5">Multi-pass membrane protein</topology>
    </subcellularLocation>
    <subcellularLocation>
        <location evidence="1">Membrane</location>
        <topology evidence="1">Multi-pass membrane protein</topology>
    </subcellularLocation>
</comment>
<name>A0ABU0I978_9HYPH</name>
<gene>
    <name evidence="6" type="ORF">QO005_000089</name>
</gene>
<evidence type="ECO:0000256" key="2">
    <source>
        <dbReference type="ARBA" id="ARBA00022692"/>
    </source>
</evidence>
<feature type="transmembrane region" description="Helical" evidence="5">
    <location>
        <begin position="197"/>
        <end position="214"/>
    </location>
</feature>
<feature type="transmembrane region" description="Helical" evidence="5">
    <location>
        <begin position="109"/>
        <end position="131"/>
    </location>
</feature>
<keyword evidence="7" id="KW-1185">Reference proteome</keyword>
<feature type="transmembrane region" description="Helical" evidence="5">
    <location>
        <begin position="221"/>
        <end position="240"/>
    </location>
</feature>
<evidence type="ECO:0000313" key="7">
    <source>
        <dbReference type="Proteomes" id="UP001235269"/>
    </source>
</evidence>
<protein>
    <recommendedName>
        <fullName evidence="5">Probable membrane transporter protein</fullName>
    </recommendedName>
</protein>
<feature type="transmembrane region" description="Helical" evidence="5">
    <location>
        <begin position="152"/>
        <end position="185"/>
    </location>
</feature>
<keyword evidence="3 5" id="KW-1133">Transmembrane helix</keyword>
<proteinExistence type="inferred from homology"/>
<dbReference type="InterPro" id="IPR051598">
    <property type="entry name" value="TSUP/Inactive_protease-like"/>
</dbReference>
<keyword evidence="4 5" id="KW-0472">Membrane</keyword>
<dbReference type="Proteomes" id="UP001235269">
    <property type="component" value="Unassembled WGS sequence"/>
</dbReference>
<dbReference type="Pfam" id="PF01925">
    <property type="entry name" value="TauE"/>
    <property type="match status" value="1"/>
</dbReference>
<reference evidence="6 7" key="1">
    <citation type="submission" date="2023-07" db="EMBL/GenBank/DDBJ databases">
        <title>Genomic Encyclopedia of Type Strains, Phase IV (KMG-IV): sequencing the most valuable type-strain genomes for metagenomic binning, comparative biology and taxonomic classification.</title>
        <authorList>
            <person name="Goeker M."/>
        </authorList>
    </citation>
    <scope>NUCLEOTIDE SEQUENCE [LARGE SCALE GENOMIC DNA]</scope>
    <source>
        <strain evidence="6 7">DSM 100301</strain>
    </source>
</reference>
<evidence type="ECO:0000256" key="4">
    <source>
        <dbReference type="ARBA" id="ARBA00023136"/>
    </source>
</evidence>
<evidence type="ECO:0000313" key="6">
    <source>
        <dbReference type="EMBL" id="MDQ0453774.1"/>
    </source>
</evidence>
<evidence type="ECO:0000256" key="1">
    <source>
        <dbReference type="ARBA" id="ARBA00004141"/>
    </source>
</evidence>
<feature type="transmembrane region" description="Helical" evidence="5">
    <location>
        <begin position="246"/>
        <end position="264"/>
    </location>
</feature>
<evidence type="ECO:0000256" key="3">
    <source>
        <dbReference type="ARBA" id="ARBA00022989"/>
    </source>
</evidence>
<sequence length="266" mass="28021">MPAHFAFDPMVSLSGFLVGALVGITGVGGASLMTPLMVLLFGIHPATAVGTDLLYAAITKMAGASVHHRNGHVRWRLVGALSLGSIPASAITLWLMSGVDRRSGHAVELLTTSLGIMLLVTAIILLFRDLLVRFELNWLKSHKTPSPRTIAIATFCLGLVLGTVVTLTSVGAGAIGVTVLLFLYPRAAVNEIVGSDIAHAIPLTLVGGLGYWMIGDVNWALLLSLLIGSIPGILLGSHAAPRMPERIIRLLLAFILVIVALKLIHS</sequence>
<dbReference type="InterPro" id="IPR002781">
    <property type="entry name" value="TM_pro_TauE-like"/>
</dbReference>
<accession>A0ABU0I978</accession>
<dbReference type="PANTHER" id="PTHR43701">
    <property type="entry name" value="MEMBRANE TRANSPORTER PROTEIN MJ0441-RELATED"/>
    <property type="match status" value="1"/>
</dbReference>
<comment type="caution">
    <text evidence="6">The sequence shown here is derived from an EMBL/GenBank/DDBJ whole genome shotgun (WGS) entry which is preliminary data.</text>
</comment>
<evidence type="ECO:0000256" key="5">
    <source>
        <dbReference type="RuleBase" id="RU363041"/>
    </source>
</evidence>
<comment type="similarity">
    <text evidence="5">Belongs to the 4-toluene sulfonate uptake permease (TSUP) (TC 2.A.102) family.</text>
</comment>
<feature type="transmembrane region" description="Helical" evidence="5">
    <location>
        <begin position="36"/>
        <end position="56"/>
    </location>
</feature>
<feature type="transmembrane region" description="Helical" evidence="5">
    <location>
        <begin position="12"/>
        <end position="30"/>
    </location>
</feature>
<organism evidence="6 7">
    <name type="scientific">Rhizobium paknamense</name>
    <dbReference type="NCBI Taxonomy" id="1206817"/>
    <lineage>
        <taxon>Bacteria</taxon>
        <taxon>Pseudomonadati</taxon>
        <taxon>Pseudomonadota</taxon>
        <taxon>Alphaproteobacteria</taxon>
        <taxon>Hyphomicrobiales</taxon>
        <taxon>Rhizobiaceae</taxon>
        <taxon>Rhizobium/Agrobacterium group</taxon>
        <taxon>Rhizobium</taxon>
    </lineage>
</organism>
<dbReference type="PANTHER" id="PTHR43701:SF2">
    <property type="entry name" value="MEMBRANE TRANSPORTER PROTEIN YJNA-RELATED"/>
    <property type="match status" value="1"/>
</dbReference>
<feature type="transmembrane region" description="Helical" evidence="5">
    <location>
        <begin position="77"/>
        <end position="97"/>
    </location>
</feature>
<keyword evidence="5" id="KW-1003">Cell membrane</keyword>